<name>A0A8T0MT20_PANVG</name>
<dbReference type="Proteomes" id="UP000823388">
    <property type="component" value="Chromosome 9N"/>
</dbReference>
<proteinExistence type="predicted"/>
<dbReference type="AlphaFoldDB" id="A0A8T0MT20"/>
<evidence type="ECO:0000313" key="2">
    <source>
        <dbReference type="EMBL" id="KAG2538589.1"/>
    </source>
</evidence>
<protein>
    <submittedName>
        <fullName evidence="2">Uncharacterized protein</fullName>
    </submittedName>
</protein>
<dbReference type="EMBL" id="CM029054">
    <property type="protein sequence ID" value="KAG2538589.1"/>
    <property type="molecule type" value="Genomic_DNA"/>
</dbReference>
<feature type="region of interest" description="Disordered" evidence="1">
    <location>
        <begin position="125"/>
        <end position="144"/>
    </location>
</feature>
<organism evidence="2 3">
    <name type="scientific">Panicum virgatum</name>
    <name type="common">Blackwell switchgrass</name>
    <dbReference type="NCBI Taxonomy" id="38727"/>
    <lineage>
        <taxon>Eukaryota</taxon>
        <taxon>Viridiplantae</taxon>
        <taxon>Streptophyta</taxon>
        <taxon>Embryophyta</taxon>
        <taxon>Tracheophyta</taxon>
        <taxon>Spermatophyta</taxon>
        <taxon>Magnoliopsida</taxon>
        <taxon>Liliopsida</taxon>
        <taxon>Poales</taxon>
        <taxon>Poaceae</taxon>
        <taxon>PACMAD clade</taxon>
        <taxon>Panicoideae</taxon>
        <taxon>Panicodae</taxon>
        <taxon>Paniceae</taxon>
        <taxon>Panicinae</taxon>
        <taxon>Panicum</taxon>
        <taxon>Panicum sect. Hiantes</taxon>
    </lineage>
</organism>
<keyword evidence="3" id="KW-1185">Reference proteome</keyword>
<accession>A0A8T0MT20</accession>
<sequence length="205" mass="22543">MLLHLPRRCLYSPAAHHSLPVGLAEAQQVAQLQLAGGAALGLDCERHVAAAAPLDAGTLPPRCRPPCAPPCSVVWWSFVFSVATIGPGGSSRPPSPDPRVAAADARHEAQVALLLRRWRMEQRWRRGRRGATQRSGEGGGGNEKSAAGGLLGVLELCSYLGISHVNLPIVRRWRSWMRNYWRVFFSFSPKNQGWKSRIGYSWRCS</sequence>
<comment type="caution">
    <text evidence="2">The sequence shown here is derived from an EMBL/GenBank/DDBJ whole genome shotgun (WGS) entry which is preliminary data.</text>
</comment>
<evidence type="ECO:0000256" key="1">
    <source>
        <dbReference type="SAM" id="MobiDB-lite"/>
    </source>
</evidence>
<gene>
    <name evidence="2" type="ORF">PVAP13_9NG386914</name>
</gene>
<reference evidence="2" key="1">
    <citation type="submission" date="2020-05" db="EMBL/GenBank/DDBJ databases">
        <title>WGS assembly of Panicum virgatum.</title>
        <authorList>
            <person name="Lovell J.T."/>
            <person name="Jenkins J."/>
            <person name="Shu S."/>
            <person name="Juenger T.E."/>
            <person name="Schmutz J."/>
        </authorList>
    </citation>
    <scope>NUCLEOTIDE SEQUENCE</scope>
    <source>
        <strain evidence="2">AP13</strain>
    </source>
</reference>
<evidence type="ECO:0000313" key="3">
    <source>
        <dbReference type="Proteomes" id="UP000823388"/>
    </source>
</evidence>